<proteinExistence type="predicted"/>
<feature type="domain" description="Symplekin C-terminal" evidence="3">
    <location>
        <begin position="208"/>
        <end position="260"/>
    </location>
</feature>
<accession>A0A8S9LZT3</accession>
<name>A0A8S9LZT3_BRACR</name>
<dbReference type="Pfam" id="PF12295">
    <property type="entry name" value="Symplekin_C"/>
    <property type="match status" value="1"/>
</dbReference>
<evidence type="ECO:0000313" key="4">
    <source>
        <dbReference type="EMBL" id="KAF2610513.1"/>
    </source>
</evidence>
<comment type="caution">
    <text evidence="4">The sequence shown here is derived from an EMBL/GenBank/DDBJ whole genome shotgun (WGS) entry which is preliminary data.</text>
</comment>
<evidence type="ECO:0000256" key="1">
    <source>
        <dbReference type="SAM" id="MobiDB-lite"/>
    </source>
</evidence>
<organism evidence="4">
    <name type="scientific">Brassica cretica</name>
    <name type="common">Mustard</name>
    <dbReference type="NCBI Taxonomy" id="69181"/>
    <lineage>
        <taxon>Eukaryota</taxon>
        <taxon>Viridiplantae</taxon>
        <taxon>Streptophyta</taxon>
        <taxon>Embryophyta</taxon>
        <taxon>Tracheophyta</taxon>
        <taxon>Spermatophyta</taxon>
        <taxon>Magnoliopsida</taxon>
        <taxon>eudicotyledons</taxon>
        <taxon>Gunneridae</taxon>
        <taxon>Pentapetalae</taxon>
        <taxon>rosids</taxon>
        <taxon>malvids</taxon>
        <taxon>Brassicales</taxon>
        <taxon>Brassicaceae</taxon>
        <taxon>Brassiceae</taxon>
        <taxon>Brassica</taxon>
    </lineage>
</organism>
<keyword evidence="2" id="KW-0732">Signal</keyword>
<sequence length="316" mass="35156">MEEAIVLLMLLVKKMVVGGIHWDAELVDHLAYALSMVGQFEVLASYLEQILPGVYIRGERWCLLSLCYSAAGMGKTAINLLKLALGPSESRQVLVGDVAAADLPEMYLLDHQMMHPTESVYDEIRGNLADNRSLFHLCALDSWIKIDYDSADEAASSLCLIIPESTRIGISAASHGASPKQKDYHVASKFIWYEEKKFYKQGNYEVDVVMEILSKLVNRQIWRLPKLWPGFLKCVSQTQPHSFPVLLELPMPQLESIMKKFPDLRPSLATYANQPTIRASIPNQALSVLGLENGQDSRSQMHPSDAASSIHGAALT</sequence>
<gene>
    <name evidence="4" type="ORF">F2Q70_00012583</name>
</gene>
<evidence type="ECO:0000256" key="2">
    <source>
        <dbReference type="SAM" id="SignalP"/>
    </source>
</evidence>
<reference evidence="4" key="1">
    <citation type="submission" date="2019-12" db="EMBL/GenBank/DDBJ databases">
        <title>Genome sequencing and annotation of Brassica cretica.</title>
        <authorList>
            <person name="Studholme D.J."/>
            <person name="Sarris P.F."/>
        </authorList>
    </citation>
    <scope>NUCLEOTIDE SEQUENCE</scope>
    <source>
        <strain evidence="4">PFS-102/07</strain>
        <tissue evidence="4">Leaf</tissue>
    </source>
</reference>
<evidence type="ECO:0000259" key="3">
    <source>
        <dbReference type="Pfam" id="PF12295"/>
    </source>
</evidence>
<dbReference type="PANTHER" id="PTHR47184">
    <property type="entry name" value="PHOSPHATIDYLINOSITOL 3-AND 4-KINASE FAMILY PROTEIN-RELATED"/>
    <property type="match status" value="1"/>
</dbReference>
<dbReference type="InterPro" id="IPR022075">
    <property type="entry name" value="Symplekin_C"/>
</dbReference>
<feature type="chain" id="PRO_5035835585" description="Symplekin C-terminal domain-containing protein" evidence="2">
    <location>
        <begin position="20"/>
        <end position="316"/>
    </location>
</feature>
<feature type="region of interest" description="Disordered" evidence="1">
    <location>
        <begin position="294"/>
        <end position="316"/>
    </location>
</feature>
<dbReference type="PANTHER" id="PTHR47184:SF3">
    <property type="entry name" value="PHOSPHATIDYLINOSITOL 3-AND 4-KINASE FAMILY PROTEIN-RELATED"/>
    <property type="match status" value="1"/>
</dbReference>
<dbReference type="EMBL" id="QGKY02000089">
    <property type="protein sequence ID" value="KAF2610513.1"/>
    <property type="molecule type" value="Genomic_DNA"/>
</dbReference>
<protein>
    <recommendedName>
        <fullName evidence="3">Symplekin C-terminal domain-containing protein</fullName>
    </recommendedName>
</protein>
<feature type="signal peptide" evidence="2">
    <location>
        <begin position="1"/>
        <end position="19"/>
    </location>
</feature>
<dbReference type="AlphaFoldDB" id="A0A8S9LZT3"/>